<dbReference type="Proteomes" id="UP000199639">
    <property type="component" value="Unassembled WGS sequence"/>
</dbReference>
<organism evidence="1 2">
    <name type="scientific">Cryobacterium flavum</name>
    <dbReference type="NCBI Taxonomy" id="1424659"/>
    <lineage>
        <taxon>Bacteria</taxon>
        <taxon>Bacillati</taxon>
        <taxon>Actinomycetota</taxon>
        <taxon>Actinomycetes</taxon>
        <taxon>Micrococcales</taxon>
        <taxon>Microbacteriaceae</taxon>
        <taxon>Cryobacterium</taxon>
    </lineage>
</organism>
<protein>
    <submittedName>
        <fullName evidence="1">Uncharacterized protein</fullName>
    </submittedName>
</protein>
<dbReference type="AlphaFoldDB" id="A0A5E9G0X4"/>
<evidence type="ECO:0000313" key="2">
    <source>
        <dbReference type="Proteomes" id="UP000199639"/>
    </source>
</evidence>
<dbReference type="EMBL" id="FNIB01000008">
    <property type="protein sequence ID" value="SDN87930.1"/>
    <property type="molecule type" value="Genomic_DNA"/>
</dbReference>
<name>A0A5E9G0X4_9MICO</name>
<evidence type="ECO:0000313" key="1">
    <source>
        <dbReference type="EMBL" id="SDN87930.1"/>
    </source>
</evidence>
<reference evidence="1 2" key="1">
    <citation type="submission" date="2016-10" db="EMBL/GenBank/DDBJ databases">
        <authorList>
            <person name="Varghese N."/>
            <person name="Submissions S."/>
        </authorList>
    </citation>
    <scope>NUCLEOTIDE SEQUENCE [LARGE SCALE GENOMIC DNA]</scope>
    <source>
        <strain evidence="1 2">CGMCC 1.11215</strain>
    </source>
</reference>
<proteinExistence type="predicted"/>
<sequence length="100" mass="11552">MWWSAWWRHHTLMPKVGSRRSASLSCENATSEIAGLYESGNGRECQQAVIACEETLWFLVWKREVSVFKSNQTRAFIRSHARCIGPYDRGQLVRSSNEMS</sequence>
<accession>A0A5E9G0X4</accession>
<gene>
    <name evidence="1" type="ORF">SAMN05216368_1083</name>
</gene>